<evidence type="ECO:0000313" key="2">
    <source>
        <dbReference type="Proteomes" id="UP000326287"/>
    </source>
</evidence>
<dbReference type="KEGG" id="halc:EY643_02195"/>
<dbReference type="RefSeq" id="WP_152660667.1">
    <property type="nucleotide sequence ID" value="NZ_CP036422.1"/>
</dbReference>
<protein>
    <submittedName>
        <fullName evidence="1">DUF924 domain-containing protein</fullName>
    </submittedName>
</protein>
<organism evidence="1 2">
    <name type="scientific">Halioglobus maricola</name>
    <dbReference type="NCBI Taxonomy" id="2601894"/>
    <lineage>
        <taxon>Bacteria</taxon>
        <taxon>Pseudomonadati</taxon>
        <taxon>Pseudomonadota</taxon>
        <taxon>Gammaproteobacteria</taxon>
        <taxon>Cellvibrionales</taxon>
        <taxon>Halieaceae</taxon>
        <taxon>Halioglobus</taxon>
    </lineage>
</organism>
<dbReference type="SUPFAM" id="SSF48452">
    <property type="entry name" value="TPR-like"/>
    <property type="match status" value="1"/>
</dbReference>
<dbReference type="OrthoDB" id="7593450at2"/>
<keyword evidence="2" id="KW-1185">Reference proteome</keyword>
<name>A0A5P9NG75_9GAMM</name>
<dbReference type="Gene3D" id="1.25.40.10">
    <property type="entry name" value="Tetratricopeptide repeat domain"/>
    <property type="match status" value="1"/>
</dbReference>
<dbReference type="InterPro" id="IPR010323">
    <property type="entry name" value="DUF924"/>
</dbReference>
<sequence>MTDSIDAIHQYWFGELDEYGMAAKSRNQLWFQSTPADDARCGDLFGELVEEALAGGLSDWETSDRGVIALILLLDQFTRTLFRGEARAFSGDARAFALAQHQIAHGHHARMPAVHQVFLFLPLEHAENLDAQEECVELFAELEAVTGLEAIAGYSRFAVAHREVIARFGRFPHRNAALGRESTPAEIDHLKTHGGF</sequence>
<dbReference type="Pfam" id="PF06041">
    <property type="entry name" value="DUF924"/>
    <property type="match status" value="1"/>
</dbReference>
<gene>
    <name evidence="1" type="ORF">EY643_02195</name>
</gene>
<dbReference type="InterPro" id="IPR011990">
    <property type="entry name" value="TPR-like_helical_dom_sf"/>
</dbReference>
<reference evidence="1 2" key="1">
    <citation type="submission" date="2019-02" db="EMBL/GenBank/DDBJ databases">
        <authorList>
            <person name="Li S.-H."/>
        </authorList>
    </citation>
    <scope>NUCLEOTIDE SEQUENCE [LARGE SCALE GENOMIC DNA]</scope>
    <source>
        <strain evidence="1 2">IMCC14385</strain>
    </source>
</reference>
<accession>A0A5P9NG75</accession>
<proteinExistence type="predicted"/>
<dbReference type="Gene3D" id="1.20.58.320">
    <property type="entry name" value="TPR-like"/>
    <property type="match status" value="1"/>
</dbReference>
<evidence type="ECO:0000313" key="1">
    <source>
        <dbReference type="EMBL" id="QFU74555.1"/>
    </source>
</evidence>
<dbReference type="EMBL" id="CP036422">
    <property type="protein sequence ID" value="QFU74555.1"/>
    <property type="molecule type" value="Genomic_DNA"/>
</dbReference>
<dbReference type="Proteomes" id="UP000326287">
    <property type="component" value="Chromosome"/>
</dbReference>
<dbReference type="AlphaFoldDB" id="A0A5P9NG75"/>